<dbReference type="AlphaFoldDB" id="A0A8J8NWC0"/>
<keyword evidence="2" id="KW-1185">Reference proteome</keyword>
<sequence length="194" mass="21871">MPQVIQLIIKRNMLSSHLAKRAHLMAQKTSVRYFSLNASALQQAAQDPAHLNWTQFFQTVKPADVAGSDVISIATLLKVLSFAGEHNEAAEHQSELYSALDEYFRLKFRKLSGKEATLIVSALSTSASQRLEVLDDKFWVWETLDEALRPVVSELSESEVLAVSSAMYLNFKGSEDLLDSLERRVYFYGRPTPF</sequence>
<dbReference type="OrthoDB" id="10509439at2759"/>
<gene>
    <name evidence="1" type="ORF">FGO68_gene14706</name>
</gene>
<evidence type="ECO:0000313" key="2">
    <source>
        <dbReference type="Proteomes" id="UP000785679"/>
    </source>
</evidence>
<comment type="caution">
    <text evidence="1">The sequence shown here is derived from an EMBL/GenBank/DDBJ whole genome shotgun (WGS) entry which is preliminary data.</text>
</comment>
<name>A0A8J8NWC0_HALGN</name>
<dbReference type="EMBL" id="RRYP01004573">
    <property type="protein sequence ID" value="TNV82763.1"/>
    <property type="molecule type" value="Genomic_DNA"/>
</dbReference>
<protein>
    <submittedName>
        <fullName evidence="1">Uncharacterized protein</fullName>
    </submittedName>
</protein>
<proteinExistence type="predicted"/>
<reference evidence="1" key="1">
    <citation type="submission" date="2019-06" db="EMBL/GenBank/DDBJ databases">
        <authorList>
            <person name="Zheng W."/>
        </authorList>
    </citation>
    <scope>NUCLEOTIDE SEQUENCE</scope>
    <source>
        <strain evidence="1">QDHG01</strain>
    </source>
</reference>
<accession>A0A8J8NWC0</accession>
<dbReference type="Proteomes" id="UP000785679">
    <property type="component" value="Unassembled WGS sequence"/>
</dbReference>
<organism evidence="1 2">
    <name type="scientific">Halteria grandinella</name>
    <dbReference type="NCBI Taxonomy" id="5974"/>
    <lineage>
        <taxon>Eukaryota</taxon>
        <taxon>Sar</taxon>
        <taxon>Alveolata</taxon>
        <taxon>Ciliophora</taxon>
        <taxon>Intramacronucleata</taxon>
        <taxon>Spirotrichea</taxon>
        <taxon>Stichotrichia</taxon>
        <taxon>Sporadotrichida</taxon>
        <taxon>Halteriidae</taxon>
        <taxon>Halteria</taxon>
    </lineage>
</organism>
<evidence type="ECO:0000313" key="1">
    <source>
        <dbReference type="EMBL" id="TNV82763.1"/>
    </source>
</evidence>